<keyword evidence="3" id="KW-1185">Reference proteome</keyword>
<organism evidence="2 3">
    <name type="scientific">Multifurca ochricompacta</name>
    <dbReference type="NCBI Taxonomy" id="376703"/>
    <lineage>
        <taxon>Eukaryota</taxon>
        <taxon>Fungi</taxon>
        <taxon>Dikarya</taxon>
        <taxon>Basidiomycota</taxon>
        <taxon>Agaricomycotina</taxon>
        <taxon>Agaricomycetes</taxon>
        <taxon>Russulales</taxon>
        <taxon>Russulaceae</taxon>
        <taxon>Multifurca</taxon>
    </lineage>
</organism>
<name>A0AAD4M6W1_9AGAM</name>
<proteinExistence type="predicted"/>
<evidence type="ECO:0000313" key="2">
    <source>
        <dbReference type="EMBL" id="KAI0301760.1"/>
    </source>
</evidence>
<evidence type="ECO:0000313" key="3">
    <source>
        <dbReference type="Proteomes" id="UP001203297"/>
    </source>
</evidence>
<dbReference type="EMBL" id="WTXG01000013">
    <property type="protein sequence ID" value="KAI0301760.1"/>
    <property type="molecule type" value="Genomic_DNA"/>
</dbReference>
<accession>A0AAD4M6W1</accession>
<feature type="region of interest" description="Disordered" evidence="1">
    <location>
        <begin position="169"/>
        <end position="188"/>
    </location>
</feature>
<evidence type="ECO:0000256" key="1">
    <source>
        <dbReference type="SAM" id="MobiDB-lite"/>
    </source>
</evidence>
<dbReference type="AlphaFoldDB" id="A0AAD4M6W1"/>
<reference evidence="2" key="1">
    <citation type="journal article" date="2022" name="New Phytol.">
        <title>Evolutionary transition to the ectomycorrhizal habit in the genomes of a hyperdiverse lineage of mushroom-forming fungi.</title>
        <authorList>
            <person name="Looney B."/>
            <person name="Miyauchi S."/>
            <person name="Morin E."/>
            <person name="Drula E."/>
            <person name="Courty P.E."/>
            <person name="Kohler A."/>
            <person name="Kuo A."/>
            <person name="LaButti K."/>
            <person name="Pangilinan J."/>
            <person name="Lipzen A."/>
            <person name="Riley R."/>
            <person name="Andreopoulos W."/>
            <person name="He G."/>
            <person name="Johnson J."/>
            <person name="Nolan M."/>
            <person name="Tritt A."/>
            <person name="Barry K.W."/>
            <person name="Grigoriev I.V."/>
            <person name="Nagy L.G."/>
            <person name="Hibbett D."/>
            <person name="Henrissat B."/>
            <person name="Matheny P.B."/>
            <person name="Labbe J."/>
            <person name="Martin F.M."/>
        </authorList>
    </citation>
    <scope>NUCLEOTIDE SEQUENCE</scope>
    <source>
        <strain evidence="2">BPL690</strain>
    </source>
</reference>
<sequence>MYHNQQVANTPDLLNPLEIEVATLAQSDAHCHSFSRPYADENAYRYQEDDENAGRFQVPLPGGASIFMKDPVGTSLSLNLDIDASSGTPILSGRAINAQGNVLDVHSCSCDNPSSVRHKLPLCGGLESSPNRTHVSPFPKSPFNHHRRPAPIFTRNHTPLIVVQTRLPHSPSESEFEQRPSVSVPEVSADTLGSPFTPTLASMQCIFQTSNPSPNPNPNHSFHTPPACFEVTSAPHMSPDLPELPLETPTSLYEVPPRLNTQSEQSPFDIDLTTRSFSPPLLWAHFLTFLDLAHSARFPHPLAPLLTLPHGAATGLCCLTLTRLQMFDQTRIFLIRLRLRSLRVAINSL</sequence>
<protein>
    <submittedName>
        <fullName evidence="2">Uncharacterized protein</fullName>
    </submittedName>
</protein>
<gene>
    <name evidence="2" type="ORF">B0F90DRAFT_295366</name>
</gene>
<comment type="caution">
    <text evidence="2">The sequence shown here is derived from an EMBL/GenBank/DDBJ whole genome shotgun (WGS) entry which is preliminary data.</text>
</comment>
<dbReference type="Proteomes" id="UP001203297">
    <property type="component" value="Unassembled WGS sequence"/>
</dbReference>